<dbReference type="GeneID" id="8769832"/>
<dbReference type="RefSeq" id="WP_012955020.1">
    <property type="nucleotide sequence ID" value="NC_013790.1"/>
</dbReference>
<evidence type="ECO:0000256" key="1">
    <source>
        <dbReference type="ARBA" id="ARBA00001164"/>
    </source>
</evidence>
<evidence type="ECO:0000313" key="11">
    <source>
        <dbReference type="Proteomes" id="UP000008680"/>
    </source>
</evidence>
<evidence type="ECO:0000313" key="10">
    <source>
        <dbReference type="EMBL" id="ADC46064.1"/>
    </source>
</evidence>
<evidence type="ECO:0000256" key="6">
    <source>
        <dbReference type="ARBA" id="ARBA00023141"/>
    </source>
</evidence>
<dbReference type="PANTHER" id="PTHR42894">
    <property type="entry name" value="N-(5'-PHOSPHORIBOSYL)ANTHRANILATE ISOMERASE"/>
    <property type="match status" value="1"/>
</dbReference>
<reference evidence="10 11" key="1">
    <citation type="journal article" date="2010" name="PLoS ONE">
        <title>The genome sequence of the rumen methanogen Methanobrevibacter ruminantium reveals new possibilities for controlling ruminant methane emissions.</title>
        <authorList>
            <person name="Leahy S.C."/>
            <person name="Kelly W.J."/>
            <person name="Altermann E."/>
            <person name="Ronimus R.S."/>
            <person name="Yeoman C.J."/>
            <person name="Pacheco D.M."/>
            <person name="Li D."/>
            <person name="Kong Z."/>
            <person name="McTavish S."/>
            <person name="Sang C."/>
            <person name="Lambie S.C."/>
            <person name="Janssen P.H."/>
            <person name="Dey D."/>
            <person name="Attwood G.T."/>
        </authorList>
    </citation>
    <scope>NUCLEOTIDE SEQUENCE [LARGE SCALE GENOMIC DNA]</scope>
    <source>
        <strain evidence="11">ATCC 35063 / DSM 1093 / JCM 13430 / OCM 146 / M1</strain>
    </source>
</reference>
<dbReference type="InterPro" id="IPR001240">
    <property type="entry name" value="PRAI_dom"/>
</dbReference>
<protein>
    <recommendedName>
        <fullName evidence="8">N-(5'-phosphoribosyl)anthranilate isomerase</fullName>
        <shortName evidence="8">PRAI</shortName>
        <ecNumber evidence="8">5.3.1.24</ecNumber>
    </recommendedName>
</protein>
<keyword evidence="4 8" id="KW-0028">Amino-acid biosynthesis</keyword>
<dbReference type="SUPFAM" id="SSF51366">
    <property type="entry name" value="Ribulose-phoshate binding barrel"/>
    <property type="match status" value="1"/>
</dbReference>
<comment type="catalytic activity">
    <reaction evidence="1 8">
        <text>N-(5-phospho-beta-D-ribosyl)anthranilate = 1-(2-carboxyphenylamino)-1-deoxy-D-ribulose 5-phosphate</text>
        <dbReference type="Rhea" id="RHEA:21540"/>
        <dbReference type="ChEBI" id="CHEBI:18277"/>
        <dbReference type="ChEBI" id="CHEBI:58613"/>
        <dbReference type="EC" id="5.3.1.24"/>
    </reaction>
</comment>
<evidence type="ECO:0000256" key="7">
    <source>
        <dbReference type="ARBA" id="ARBA00023235"/>
    </source>
</evidence>
<dbReference type="CDD" id="cd00405">
    <property type="entry name" value="PRAI"/>
    <property type="match status" value="1"/>
</dbReference>
<keyword evidence="11" id="KW-1185">Reference proteome</keyword>
<organism evidence="10 11">
    <name type="scientific">Methanobrevibacter ruminantium (strain ATCC 35063 / DSM 1093 / JCM 13430 / OCM 146 / M1)</name>
    <name type="common">Methanobacterium ruminantium</name>
    <dbReference type="NCBI Taxonomy" id="634498"/>
    <lineage>
        <taxon>Archaea</taxon>
        <taxon>Methanobacteriati</taxon>
        <taxon>Methanobacteriota</taxon>
        <taxon>Methanomada group</taxon>
        <taxon>Methanobacteria</taxon>
        <taxon>Methanobacteriales</taxon>
        <taxon>Methanobacteriaceae</taxon>
        <taxon>Methanobrevibacter</taxon>
    </lineage>
</organism>
<name>D3DZA9_METRM</name>
<dbReference type="GO" id="GO:0000162">
    <property type="term" value="P:L-tryptophan biosynthetic process"/>
    <property type="evidence" value="ECO:0007669"/>
    <property type="project" value="UniProtKB-UniRule"/>
</dbReference>
<dbReference type="GO" id="GO:0004640">
    <property type="term" value="F:phosphoribosylanthranilate isomerase activity"/>
    <property type="evidence" value="ECO:0007669"/>
    <property type="project" value="UniProtKB-UniRule"/>
</dbReference>
<dbReference type="InterPro" id="IPR013785">
    <property type="entry name" value="Aldolase_TIM"/>
</dbReference>
<keyword evidence="6 8" id="KW-0057">Aromatic amino acid biosynthesis</keyword>
<dbReference type="PANTHER" id="PTHR42894:SF1">
    <property type="entry name" value="N-(5'-PHOSPHORIBOSYL)ANTHRANILATE ISOMERASE"/>
    <property type="match status" value="1"/>
</dbReference>
<dbReference type="Gene3D" id="3.20.20.70">
    <property type="entry name" value="Aldolase class I"/>
    <property type="match status" value="1"/>
</dbReference>
<evidence type="ECO:0000256" key="4">
    <source>
        <dbReference type="ARBA" id="ARBA00022605"/>
    </source>
</evidence>
<comment type="similarity">
    <text evidence="3 8">Belongs to the TrpF family.</text>
</comment>
<dbReference type="AlphaFoldDB" id="D3DZA9"/>
<evidence type="ECO:0000256" key="2">
    <source>
        <dbReference type="ARBA" id="ARBA00004664"/>
    </source>
</evidence>
<evidence type="ECO:0000256" key="8">
    <source>
        <dbReference type="HAMAP-Rule" id="MF_00135"/>
    </source>
</evidence>
<evidence type="ECO:0000256" key="3">
    <source>
        <dbReference type="ARBA" id="ARBA00007571"/>
    </source>
</evidence>
<dbReference type="Proteomes" id="UP000008680">
    <property type="component" value="Chromosome"/>
</dbReference>
<dbReference type="EMBL" id="CP001719">
    <property type="protein sequence ID" value="ADC46064.1"/>
    <property type="molecule type" value="Genomic_DNA"/>
</dbReference>
<dbReference type="UniPathway" id="UPA00035">
    <property type="reaction ID" value="UER00042"/>
</dbReference>
<dbReference type="InterPro" id="IPR044643">
    <property type="entry name" value="TrpF_fam"/>
</dbReference>
<gene>
    <name evidence="8 10" type="primary">trpF</name>
    <name evidence="10" type="ordered locus">mru_0212</name>
</gene>
<dbReference type="HAMAP" id="MF_00135">
    <property type="entry name" value="PRAI"/>
    <property type="match status" value="1"/>
</dbReference>
<dbReference type="InterPro" id="IPR011060">
    <property type="entry name" value="RibuloseP-bd_barrel"/>
</dbReference>
<dbReference type="Pfam" id="PF00697">
    <property type="entry name" value="PRAI"/>
    <property type="match status" value="1"/>
</dbReference>
<dbReference type="KEGG" id="mru:mru_0212"/>
<sequence>MLKLKICGLRRKEDIDIVNKYNIDYIGFVFAGSPRKVSYEQAKELSALLREDIIPVGVFVNEHMKLIVDLYKEGIIKIAQLHGDEDEDYIKNLKAKSLEQTGHEIPVINAIEINNANNYDNFNDKLLEWRDSVSDYFILDSGKGSGKTFDWSLLDKNSEFFKNSIFLAGGLNSENLDSAIKEFNPYAVDLSSSVETDGFKDEEKIKEIVEIVERYRN</sequence>
<keyword evidence="5 8" id="KW-0822">Tryptophan biosynthesis</keyword>
<dbReference type="PATRIC" id="fig|634498.28.peg.216"/>
<keyword evidence="7 8" id="KW-0413">Isomerase</keyword>
<accession>D3DZA9</accession>
<proteinExistence type="inferred from homology"/>
<dbReference type="STRING" id="634498.mru_0212"/>
<dbReference type="HOGENOM" id="CLU_076364_1_0_2"/>
<evidence type="ECO:0000259" key="9">
    <source>
        <dbReference type="Pfam" id="PF00697"/>
    </source>
</evidence>
<dbReference type="OrthoDB" id="27513at2157"/>
<dbReference type="eggNOG" id="arCOG01983">
    <property type="taxonomic scope" value="Archaea"/>
</dbReference>
<comment type="pathway">
    <text evidence="2 8">Amino-acid biosynthesis; L-tryptophan biosynthesis; L-tryptophan from chorismate: step 3/5.</text>
</comment>
<dbReference type="EC" id="5.3.1.24" evidence="8"/>
<evidence type="ECO:0000256" key="5">
    <source>
        <dbReference type="ARBA" id="ARBA00022822"/>
    </source>
</evidence>
<feature type="domain" description="N-(5'phosphoribosyl) anthranilate isomerase (PRAI)" evidence="9">
    <location>
        <begin position="4"/>
        <end position="210"/>
    </location>
</feature>